<dbReference type="GO" id="GO:0004527">
    <property type="term" value="F:exonuclease activity"/>
    <property type="evidence" value="ECO:0007669"/>
    <property type="project" value="UniProtKB-KW"/>
</dbReference>
<dbReference type="InterPro" id="IPR003156">
    <property type="entry name" value="DHHA1_dom"/>
</dbReference>
<reference evidence="9 10" key="1">
    <citation type="submission" date="2011-11" db="EMBL/GenBank/DDBJ databases">
        <title>The Noncontiguous Finished genome of Jonquetella anthropi DSM 22815.</title>
        <authorList>
            <consortium name="US DOE Joint Genome Institute (JGI-PGF)"/>
            <person name="Lucas S."/>
            <person name="Copeland A."/>
            <person name="Lapidus A."/>
            <person name="Glavina del Rio T."/>
            <person name="Dalin E."/>
            <person name="Tice H."/>
            <person name="Bruce D."/>
            <person name="Goodwin L."/>
            <person name="Pitluck S."/>
            <person name="Peters L."/>
            <person name="Mikhailova N."/>
            <person name="Held B."/>
            <person name="Kyrpides N."/>
            <person name="Mavromatis K."/>
            <person name="Ivanova N."/>
            <person name="Markowitz V."/>
            <person name="Cheng J.-F."/>
            <person name="Hugenholtz P."/>
            <person name="Woyke T."/>
            <person name="Wu D."/>
            <person name="Gronow S."/>
            <person name="Wellnitz S."/>
            <person name="Brambilla E."/>
            <person name="Klenk H.-P."/>
            <person name="Eisen J.A."/>
        </authorList>
    </citation>
    <scope>NUCLEOTIDE SEQUENCE [LARGE SCALE GENOMIC DNA]</scope>
    <source>
        <strain evidence="9 10">DSM 22815</strain>
    </source>
</reference>
<dbReference type="SUPFAM" id="SSF64182">
    <property type="entry name" value="DHH phosphoesterases"/>
    <property type="match status" value="1"/>
</dbReference>
<evidence type="ECO:0000259" key="8">
    <source>
        <dbReference type="Pfam" id="PF17768"/>
    </source>
</evidence>
<dbReference type="STRING" id="885272.JonanDRAFT_1364"/>
<feature type="domain" description="RecJ OB" evidence="8">
    <location>
        <begin position="455"/>
        <end position="545"/>
    </location>
</feature>
<feature type="domain" description="DHHA1" evidence="7">
    <location>
        <begin position="349"/>
        <end position="423"/>
    </location>
</feature>
<dbReference type="eggNOG" id="COG0608">
    <property type="taxonomic scope" value="Bacteria"/>
</dbReference>
<evidence type="ECO:0000313" key="9">
    <source>
        <dbReference type="EMBL" id="EHM13728.1"/>
    </source>
</evidence>
<evidence type="ECO:0000313" key="10">
    <source>
        <dbReference type="Proteomes" id="UP000003806"/>
    </source>
</evidence>
<dbReference type="Gene3D" id="3.90.1640.30">
    <property type="match status" value="1"/>
</dbReference>
<dbReference type="InterPro" id="IPR041122">
    <property type="entry name" value="RecJ_OB"/>
</dbReference>
<dbReference type="PANTHER" id="PTHR30255:SF2">
    <property type="entry name" value="SINGLE-STRANDED-DNA-SPECIFIC EXONUCLEASE RECJ"/>
    <property type="match status" value="1"/>
</dbReference>
<name>H0UMM5_9BACT</name>
<evidence type="ECO:0000259" key="7">
    <source>
        <dbReference type="Pfam" id="PF02272"/>
    </source>
</evidence>
<gene>
    <name evidence="9" type="ORF">JonanDRAFT_1364</name>
</gene>
<dbReference type="AlphaFoldDB" id="H0UMM5"/>
<dbReference type="Pfam" id="PF01368">
    <property type="entry name" value="DHH"/>
    <property type="match status" value="1"/>
</dbReference>
<evidence type="ECO:0000256" key="4">
    <source>
        <dbReference type="ARBA" id="ARBA00022801"/>
    </source>
</evidence>
<dbReference type="OrthoDB" id="9809852at2"/>
<dbReference type="EMBL" id="CM001376">
    <property type="protein sequence ID" value="EHM13728.1"/>
    <property type="molecule type" value="Genomic_DNA"/>
</dbReference>
<keyword evidence="4" id="KW-0378">Hydrolase</keyword>
<dbReference type="Pfam" id="PF02272">
    <property type="entry name" value="DHHA1"/>
    <property type="match status" value="1"/>
</dbReference>
<evidence type="ECO:0000256" key="5">
    <source>
        <dbReference type="ARBA" id="ARBA00022839"/>
    </source>
</evidence>
<evidence type="ECO:0000256" key="1">
    <source>
        <dbReference type="ARBA" id="ARBA00005915"/>
    </source>
</evidence>
<accession>H0UMM5</accession>
<proteinExistence type="inferred from homology"/>
<dbReference type="Pfam" id="PF17768">
    <property type="entry name" value="RecJ_OB"/>
    <property type="match status" value="1"/>
</dbReference>
<dbReference type="RefSeq" id="WP_008521905.1">
    <property type="nucleotide sequence ID" value="NZ_CM001376.1"/>
</dbReference>
<dbReference type="Proteomes" id="UP000003806">
    <property type="component" value="Chromosome"/>
</dbReference>
<keyword evidence="5 9" id="KW-0269">Exonuclease</keyword>
<evidence type="ECO:0000259" key="6">
    <source>
        <dbReference type="Pfam" id="PF01368"/>
    </source>
</evidence>
<dbReference type="Gene3D" id="2.40.50.460">
    <property type="match status" value="1"/>
</dbReference>
<evidence type="ECO:0000256" key="3">
    <source>
        <dbReference type="ARBA" id="ARBA00022722"/>
    </source>
</evidence>
<dbReference type="InterPro" id="IPR051673">
    <property type="entry name" value="SSDNA_exonuclease_RecJ"/>
</dbReference>
<sequence>MIATCTIEELDLFRPEPGGETRARGLGCSPLCVAVLESRGVAADQIPQFLRQQPLVDQLGSLNLGSGAARAASKWSDALRGKSVLVYGDYDVDGVSSTVLAMALAQMSGAARTYYYIPRRSTEGYGLHCEGIRMAAQSGIQTVIVTDCGSRDRSEVALAKESGMDVLIFDHHLVDGELAEADALVNPQIDGDGEARTLCATGVLWCWAAQSGLFPKESLLELVQLAGLATIADCMPLEFLNRELIRQGLDSMRRRPFGGLGRLISALRLEGASLDERDLAMRLIPSLNAAGRLGAADLAVNVVAQLGDAEQNVDSLMKVNQRRRDLSSQIADSLSKQLDTDCSTQVFFNPSWPVGILSGIASRLCHERRQGFALAASTQRGVRGTLRVPEGANAVELLKQLSDKLDDWGGHQYAAGFSVSAAQWPKVALGLNKLLSQVQPVAERHEAILYDPLRIEMDDLGDLAKLGPFGNGNPAPSFFVPSCADEVYEPLGKDGRHLTVNCRGARLLAFGGARQIDDAPGIAGWIYQPRINVWRGRRNVQFVVDKIVLGRGA</sequence>
<comment type="similarity">
    <text evidence="1">Belongs to the RecJ family.</text>
</comment>
<protein>
    <recommendedName>
        <fullName evidence="2">Single-stranded-DNA-specific exonuclease RecJ</fullName>
    </recommendedName>
</protein>
<dbReference type="GO" id="GO:0003676">
    <property type="term" value="F:nucleic acid binding"/>
    <property type="evidence" value="ECO:0007669"/>
    <property type="project" value="InterPro"/>
</dbReference>
<dbReference type="InterPro" id="IPR001667">
    <property type="entry name" value="DDH_dom"/>
</dbReference>
<dbReference type="HOGENOM" id="CLU_009736_5_2_0"/>
<evidence type="ECO:0000256" key="2">
    <source>
        <dbReference type="ARBA" id="ARBA00019841"/>
    </source>
</evidence>
<feature type="domain" description="DDH" evidence="6">
    <location>
        <begin position="84"/>
        <end position="207"/>
    </location>
</feature>
<dbReference type="InterPro" id="IPR038763">
    <property type="entry name" value="DHH_sf"/>
</dbReference>
<organism evidence="9 10">
    <name type="scientific">Jonquetella anthropi DSM 22815</name>
    <dbReference type="NCBI Taxonomy" id="885272"/>
    <lineage>
        <taxon>Bacteria</taxon>
        <taxon>Thermotogati</taxon>
        <taxon>Synergistota</taxon>
        <taxon>Synergistia</taxon>
        <taxon>Synergistales</taxon>
        <taxon>Dethiosulfovibrionaceae</taxon>
        <taxon>Jonquetella</taxon>
    </lineage>
</organism>
<dbReference type="PANTHER" id="PTHR30255">
    <property type="entry name" value="SINGLE-STRANDED-DNA-SPECIFIC EXONUCLEASE RECJ"/>
    <property type="match status" value="1"/>
</dbReference>
<keyword evidence="3" id="KW-0540">Nuclease</keyword>
<keyword evidence="10" id="KW-1185">Reference proteome</keyword>